<dbReference type="GO" id="GO:0160107">
    <property type="term" value="F:tRNA (adenine(58)-N1)-methyltransferase activity"/>
    <property type="evidence" value="ECO:0007669"/>
    <property type="project" value="InterPro"/>
</dbReference>
<evidence type="ECO:0000256" key="3">
    <source>
        <dbReference type="ARBA" id="ARBA00022691"/>
    </source>
</evidence>
<dbReference type="PANTHER" id="PTHR12133">
    <property type="entry name" value="TRNA (ADENINE(58)-N(1))-METHYLTRANSFERASE"/>
    <property type="match status" value="1"/>
</dbReference>
<evidence type="ECO:0000259" key="5">
    <source>
        <dbReference type="Pfam" id="PF08704"/>
    </source>
</evidence>
<dbReference type="InterPro" id="IPR014816">
    <property type="entry name" value="tRNA_MeTrfase_Gcd14"/>
</dbReference>
<dbReference type="CDD" id="cd02440">
    <property type="entry name" value="AdoMet_MTases"/>
    <property type="match status" value="1"/>
</dbReference>
<evidence type="ECO:0000256" key="2">
    <source>
        <dbReference type="ARBA" id="ARBA00022679"/>
    </source>
</evidence>
<keyword evidence="3" id="KW-0949">S-adenosyl-L-methionine</keyword>
<dbReference type="Gene3D" id="3.40.50.150">
    <property type="entry name" value="Vaccinia Virus protein VP39"/>
    <property type="match status" value="1"/>
</dbReference>
<dbReference type="AlphaFoldDB" id="A0A075GU81"/>
<organism evidence="6">
    <name type="scientific">uncultured marine group II/III euryarchaeote KM3_181_H05</name>
    <dbReference type="NCBI Taxonomy" id="1457945"/>
    <lineage>
        <taxon>Archaea</taxon>
        <taxon>Methanobacteriati</taxon>
        <taxon>Methanobacteriota</taxon>
        <taxon>environmental samples</taxon>
    </lineage>
</organism>
<dbReference type="PROSITE" id="PS51620">
    <property type="entry name" value="SAM_TRM61"/>
    <property type="match status" value="1"/>
</dbReference>
<reference evidence="6" key="1">
    <citation type="journal article" date="2014" name="Genome Biol. Evol.">
        <title>Pangenome evidence for extensive interdomain horizontal transfer affecting lineage core and shell genes in uncultured planktonic thaumarchaeota and euryarchaeota.</title>
        <authorList>
            <person name="Deschamps P."/>
            <person name="Zivanovic Y."/>
            <person name="Moreira D."/>
            <person name="Rodriguez-Valera F."/>
            <person name="Lopez-Garcia P."/>
        </authorList>
    </citation>
    <scope>NUCLEOTIDE SEQUENCE</scope>
</reference>
<accession>A0A075GU81</accession>
<keyword evidence="1 6" id="KW-0489">Methyltransferase</keyword>
<dbReference type="InterPro" id="IPR049470">
    <property type="entry name" value="TRM61_C"/>
</dbReference>
<dbReference type="Pfam" id="PF08704">
    <property type="entry name" value="GCD14"/>
    <property type="match status" value="1"/>
</dbReference>
<dbReference type="GO" id="GO:0030488">
    <property type="term" value="P:tRNA methylation"/>
    <property type="evidence" value="ECO:0007669"/>
    <property type="project" value="InterPro"/>
</dbReference>
<evidence type="ECO:0000313" key="6">
    <source>
        <dbReference type="EMBL" id="AIF05348.1"/>
    </source>
</evidence>
<dbReference type="GO" id="GO:0043827">
    <property type="term" value="F:tRNA (adenine(57)-N1)/(adenine(58)-N1)-methyltransferase activity"/>
    <property type="evidence" value="ECO:0007669"/>
    <property type="project" value="UniProtKB-EC"/>
</dbReference>
<keyword evidence="2 6" id="KW-0808">Transferase</keyword>
<dbReference type="EC" id="2.1.1.219" evidence="6"/>
<dbReference type="PANTHER" id="PTHR12133:SF1">
    <property type="entry name" value="TRNA (ADENINE(58)-N(1))-METHYLTRANSFERASE, MITOCHONDRIAL"/>
    <property type="match status" value="1"/>
</dbReference>
<evidence type="ECO:0000256" key="4">
    <source>
        <dbReference type="ARBA" id="ARBA00022694"/>
    </source>
</evidence>
<protein>
    <submittedName>
        <fullName evidence="6">Protein L-isoaspartate methyltransferase (TRM61, GCD14)</fullName>
        <ecNumber evidence="6">2.1.1.219</ecNumber>
    </submittedName>
</protein>
<keyword evidence="4" id="KW-0819">tRNA processing</keyword>
<feature type="domain" description="tRNA (adenine(58)-N(1))-methyltransferase catalytic subunit TRM61 C-terminal" evidence="5">
    <location>
        <begin position="63"/>
        <end position="227"/>
    </location>
</feature>
<dbReference type="InterPro" id="IPR029063">
    <property type="entry name" value="SAM-dependent_MTases_sf"/>
</dbReference>
<dbReference type="SUPFAM" id="SSF53335">
    <property type="entry name" value="S-adenosyl-L-methionine-dependent methyltransferases"/>
    <property type="match status" value="1"/>
</dbReference>
<name>A0A075GU81_9EURY</name>
<evidence type="ECO:0000256" key="1">
    <source>
        <dbReference type="ARBA" id="ARBA00022603"/>
    </source>
</evidence>
<dbReference type="EMBL" id="KF900736">
    <property type="protein sequence ID" value="AIF05348.1"/>
    <property type="molecule type" value="Genomic_DNA"/>
</dbReference>
<dbReference type="GO" id="GO:0031515">
    <property type="term" value="C:tRNA (m1A) methyltransferase complex"/>
    <property type="evidence" value="ECO:0007669"/>
    <property type="project" value="InterPro"/>
</dbReference>
<gene>
    <name evidence="6" type="primary">GCD14</name>
    <name evidence="6" type="synonym">TRM61</name>
</gene>
<sequence length="246" mass="26731">MANWRLLLAQGKTHLVNLDAEKQELPGLGSFRSAVLCDAPLGEEFDLVGTPARLFEPTLPDLEANLSRGPQVILPRDLAWIMWALALEPGNIVVEAGGGSGGLTLALARAVAPDGRVASFEPRPAHRQVLERNLQRTPHAALVEVIPESLTPETEPRECHAVALDLPQPWELVGWAAASLAAGGRLVAYLPTTPQVAQLLAALEGWGDLHVVENLQREWETRPQSLRPQHRMLGHTAFIVSARHFG</sequence>
<proteinExistence type="predicted"/>